<dbReference type="Proteomes" id="UP000019250">
    <property type="component" value="Unassembled WGS sequence"/>
</dbReference>
<name>W7DK63_9PROT</name>
<keyword evidence="2" id="KW-1185">Reference proteome</keyword>
<reference evidence="1 2" key="1">
    <citation type="journal article" date="2014" name="Genome Announc.">
        <title>Draft Genome Sequence of Commensalibacter papalotli MX01, a Symbiont Identified from the Guts of Overwintering Monarch Butterflies.</title>
        <authorList>
            <person name="Servin-Garciduenas L.E."/>
            <person name="Sanchez-Quinto A."/>
            <person name="Martinez-Romero E."/>
        </authorList>
    </citation>
    <scope>NUCLEOTIDE SEQUENCE [LARGE SCALE GENOMIC DNA]</scope>
    <source>
        <strain evidence="2">MX-MONARCH01</strain>
    </source>
</reference>
<accession>W7DK63</accession>
<dbReference type="EMBL" id="ATSX01000003">
    <property type="protein sequence ID" value="EUK17712.1"/>
    <property type="molecule type" value="Genomic_DNA"/>
</dbReference>
<dbReference type="OrthoDB" id="7289509at2"/>
<feature type="non-terminal residue" evidence="1">
    <location>
        <position position="1"/>
    </location>
</feature>
<protein>
    <submittedName>
        <fullName evidence="1">Uncharacterized protein</fullName>
    </submittedName>
</protein>
<comment type="caution">
    <text evidence="1">The sequence shown here is derived from an EMBL/GenBank/DDBJ whole genome shotgun (WGS) entry which is preliminary data.</text>
</comment>
<dbReference type="RefSeq" id="WP_034340668.1">
    <property type="nucleotide sequence ID" value="NZ_ATSX01000003.1"/>
</dbReference>
<gene>
    <name evidence="1" type="ORF">COMX_09641</name>
</gene>
<evidence type="ECO:0000313" key="1">
    <source>
        <dbReference type="EMBL" id="EUK17712.1"/>
    </source>
</evidence>
<organism evidence="1 2">
    <name type="scientific">Commensalibacter papalotli</name>
    <name type="common">ex Servin-Garciduenas et al. 2014</name>
    <dbReference type="NCBI Taxonomy" id="1208583"/>
    <lineage>
        <taxon>Bacteria</taxon>
        <taxon>Pseudomonadati</taxon>
        <taxon>Pseudomonadota</taxon>
        <taxon>Alphaproteobacteria</taxon>
        <taxon>Acetobacterales</taxon>
        <taxon>Acetobacteraceae</taxon>
    </lineage>
</organism>
<dbReference type="STRING" id="1208583.COMX_09641"/>
<evidence type="ECO:0000313" key="2">
    <source>
        <dbReference type="Proteomes" id="UP000019250"/>
    </source>
</evidence>
<proteinExistence type="predicted"/>
<sequence>DIPPPQQPGWRNWIYFSDARDKTADRLQKLGYNVVDTGYHPKNDGHPTVIALVDSSPIEGSSRTATHTWNAPVFTDDMGRTTLSEMQGITITHTMYYYKVELVRPEGADNSLLKCLSSQDPTEVCIAPANPSNYKTIFSGYSTIATDNTVAGSNVDHLVTAVFHNYPNMMSKKWVYFTNTGYTPLYATDPNAPKLTDKK</sequence>
<dbReference type="AlphaFoldDB" id="W7DK63"/>